<reference evidence="3 4" key="2">
    <citation type="journal article" date="2018" name="Plant J.">
        <title>The Physcomitrella patens chromosome-scale assembly reveals moss genome structure and evolution.</title>
        <authorList>
            <person name="Lang D."/>
            <person name="Ullrich K.K."/>
            <person name="Murat F."/>
            <person name="Fuchs J."/>
            <person name="Jenkins J."/>
            <person name="Haas F.B."/>
            <person name="Piednoel M."/>
            <person name="Gundlach H."/>
            <person name="Van Bel M."/>
            <person name="Meyberg R."/>
            <person name="Vives C."/>
            <person name="Morata J."/>
            <person name="Symeonidi A."/>
            <person name="Hiss M."/>
            <person name="Muchero W."/>
            <person name="Kamisugi Y."/>
            <person name="Saleh O."/>
            <person name="Blanc G."/>
            <person name="Decker E.L."/>
            <person name="van Gessel N."/>
            <person name="Grimwood J."/>
            <person name="Hayes R.D."/>
            <person name="Graham S.W."/>
            <person name="Gunter L.E."/>
            <person name="McDaniel S.F."/>
            <person name="Hoernstein S.N.W."/>
            <person name="Larsson A."/>
            <person name="Li F.W."/>
            <person name="Perroud P.F."/>
            <person name="Phillips J."/>
            <person name="Ranjan P."/>
            <person name="Rokshar D.S."/>
            <person name="Rothfels C.J."/>
            <person name="Schneider L."/>
            <person name="Shu S."/>
            <person name="Stevenson D.W."/>
            <person name="Thummler F."/>
            <person name="Tillich M."/>
            <person name="Villarreal Aguilar J.C."/>
            <person name="Widiez T."/>
            <person name="Wong G.K."/>
            <person name="Wymore A."/>
            <person name="Zhang Y."/>
            <person name="Zimmer A.D."/>
            <person name="Quatrano R.S."/>
            <person name="Mayer K.F.X."/>
            <person name="Goodstein D."/>
            <person name="Casacuberta J.M."/>
            <person name="Vandepoele K."/>
            <person name="Reski R."/>
            <person name="Cuming A.C."/>
            <person name="Tuskan G.A."/>
            <person name="Maumus F."/>
            <person name="Salse J."/>
            <person name="Schmutz J."/>
            <person name="Rensing S.A."/>
        </authorList>
    </citation>
    <scope>NUCLEOTIDE SEQUENCE [LARGE SCALE GENOMIC DNA]</scope>
    <source>
        <strain evidence="3 4">cv. Gransden 2004</strain>
    </source>
</reference>
<name>A0A7I3ZNK7_PHYPA</name>
<feature type="compositionally biased region" description="Low complexity" evidence="2">
    <location>
        <begin position="27"/>
        <end position="42"/>
    </location>
</feature>
<dbReference type="GO" id="GO:0005680">
    <property type="term" value="C:anaphase-promoting complex"/>
    <property type="evidence" value="ECO:0007669"/>
    <property type="project" value="InterPro"/>
</dbReference>
<feature type="region of interest" description="Disordered" evidence="2">
    <location>
        <begin position="1"/>
        <end position="60"/>
    </location>
</feature>
<keyword evidence="1" id="KW-0833">Ubl conjugation pathway</keyword>
<evidence type="ECO:0000256" key="1">
    <source>
        <dbReference type="ARBA" id="ARBA00022786"/>
    </source>
</evidence>
<reference evidence="3 4" key="1">
    <citation type="journal article" date="2008" name="Science">
        <title>The Physcomitrella genome reveals evolutionary insights into the conquest of land by plants.</title>
        <authorList>
            <person name="Rensing S."/>
            <person name="Lang D."/>
            <person name="Zimmer A."/>
            <person name="Terry A."/>
            <person name="Salamov A."/>
            <person name="Shapiro H."/>
            <person name="Nishiyama T."/>
            <person name="Perroud P.-F."/>
            <person name="Lindquist E."/>
            <person name="Kamisugi Y."/>
            <person name="Tanahashi T."/>
            <person name="Sakakibara K."/>
            <person name="Fujita T."/>
            <person name="Oishi K."/>
            <person name="Shin-I T."/>
            <person name="Kuroki Y."/>
            <person name="Toyoda A."/>
            <person name="Suzuki Y."/>
            <person name="Hashimoto A."/>
            <person name="Yamaguchi K."/>
            <person name="Sugano A."/>
            <person name="Kohara Y."/>
            <person name="Fujiyama A."/>
            <person name="Anterola A."/>
            <person name="Aoki S."/>
            <person name="Ashton N."/>
            <person name="Barbazuk W.B."/>
            <person name="Barker E."/>
            <person name="Bennetzen J."/>
            <person name="Bezanilla M."/>
            <person name="Blankenship R."/>
            <person name="Cho S.H."/>
            <person name="Dutcher S."/>
            <person name="Estelle M."/>
            <person name="Fawcett J.A."/>
            <person name="Gundlach H."/>
            <person name="Hanada K."/>
            <person name="Heyl A."/>
            <person name="Hicks K.A."/>
            <person name="Hugh J."/>
            <person name="Lohr M."/>
            <person name="Mayer K."/>
            <person name="Melkozernov A."/>
            <person name="Murata T."/>
            <person name="Nelson D."/>
            <person name="Pils B."/>
            <person name="Prigge M."/>
            <person name="Reiss B."/>
            <person name="Renner T."/>
            <person name="Rombauts S."/>
            <person name="Rushton P."/>
            <person name="Sanderfoot A."/>
            <person name="Schween G."/>
            <person name="Shiu S.-H."/>
            <person name="Stueber K."/>
            <person name="Theodoulou F.L."/>
            <person name="Tu H."/>
            <person name="Van de Peer Y."/>
            <person name="Verrier P.J."/>
            <person name="Waters E."/>
            <person name="Wood A."/>
            <person name="Yang L."/>
            <person name="Cove D."/>
            <person name="Cuming A."/>
            <person name="Hasebe M."/>
            <person name="Lucas S."/>
            <person name="Mishler D.B."/>
            <person name="Reski R."/>
            <person name="Grigoriev I."/>
            <person name="Quatrano R.S."/>
            <person name="Boore J.L."/>
        </authorList>
    </citation>
    <scope>NUCLEOTIDE SEQUENCE [LARGE SCALE GENOMIC DNA]</scope>
    <source>
        <strain evidence="3 4">cv. Gransden 2004</strain>
    </source>
</reference>
<dbReference type="EMBL" id="ABEU02000001">
    <property type="status" value="NOT_ANNOTATED_CDS"/>
    <property type="molecule type" value="Genomic_DNA"/>
</dbReference>
<dbReference type="GO" id="GO:0031145">
    <property type="term" value="P:anaphase-promoting complex-dependent catabolic process"/>
    <property type="evidence" value="ECO:0007669"/>
    <property type="project" value="InterPro"/>
</dbReference>
<evidence type="ECO:0000313" key="3">
    <source>
        <dbReference type="EnsemblPlants" id="PAC:32967515.CDS.1"/>
    </source>
</evidence>
<dbReference type="InterPro" id="IPR018860">
    <property type="entry name" value="APC_suCDC26"/>
</dbReference>
<dbReference type="EnsemblPlants" id="Pp3c1_37680V3.2">
    <property type="protein sequence ID" value="PAC:32967515.CDS.1"/>
    <property type="gene ID" value="Pp3c1_37680"/>
</dbReference>
<evidence type="ECO:0000313" key="4">
    <source>
        <dbReference type="Proteomes" id="UP000006727"/>
    </source>
</evidence>
<dbReference type="Gramene" id="Pp3c1_37680V3.2">
    <property type="protein sequence ID" value="PAC:32967515.CDS.1"/>
    <property type="gene ID" value="Pp3c1_37680"/>
</dbReference>
<dbReference type="AlphaFoldDB" id="A0A7I3ZNK7"/>
<evidence type="ECO:0008006" key="5">
    <source>
        <dbReference type="Google" id="ProtNLM"/>
    </source>
</evidence>
<evidence type="ECO:0000256" key="2">
    <source>
        <dbReference type="SAM" id="MobiDB-lite"/>
    </source>
</evidence>
<dbReference type="Proteomes" id="UP000006727">
    <property type="component" value="Chromosome 1"/>
</dbReference>
<reference evidence="3" key="3">
    <citation type="submission" date="2020-12" db="UniProtKB">
        <authorList>
            <consortium name="EnsemblPlants"/>
        </authorList>
    </citation>
    <scope>IDENTIFICATION</scope>
</reference>
<protein>
    <recommendedName>
        <fullName evidence="5">Anaphase-promoting complex subunit CDC26</fullName>
    </recommendedName>
</protein>
<accession>A0A7I3ZNK7</accession>
<organism evidence="3 4">
    <name type="scientific">Physcomitrium patens</name>
    <name type="common">Spreading-leaved earth moss</name>
    <name type="synonym">Physcomitrella patens</name>
    <dbReference type="NCBI Taxonomy" id="3218"/>
    <lineage>
        <taxon>Eukaryota</taxon>
        <taxon>Viridiplantae</taxon>
        <taxon>Streptophyta</taxon>
        <taxon>Embryophyta</taxon>
        <taxon>Bryophyta</taxon>
        <taxon>Bryophytina</taxon>
        <taxon>Bryopsida</taxon>
        <taxon>Funariidae</taxon>
        <taxon>Funariales</taxon>
        <taxon>Funariaceae</taxon>
        <taxon>Physcomitrium</taxon>
    </lineage>
</organism>
<proteinExistence type="predicted"/>
<sequence>MLRRKPTRLELKPEDKEEYDEAKRRAAAAARASSTAGPAASALLDHHPRAPVNQRIGLYK</sequence>
<dbReference type="Pfam" id="PF10471">
    <property type="entry name" value="ANAPC_CDC26"/>
    <property type="match status" value="1"/>
</dbReference>
<keyword evidence="4" id="KW-1185">Reference proteome</keyword>